<evidence type="ECO:0000313" key="8">
    <source>
        <dbReference type="Proteomes" id="UP000288805"/>
    </source>
</evidence>
<keyword evidence="3" id="KW-0285">Flavoprotein</keyword>
<dbReference type="Gene3D" id="3.20.20.70">
    <property type="entry name" value="Aldolase class I"/>
    <property type="match status" value="1"/>
</dbReference>
<dbReference type="InterPro" id="IPR045247">
    <property type="entry name" value="Oye-like"/>
</dbReference>
<dbReference type="GO" id="GO:0010181">
    <property type="term" value="F:FMN binding"/>
    <property type="evidence" value="ECO:0007669"/>
    <property type="project" value="InterPro"/>
</dbReference>
<evidence type="ECO:0000259" key="6">
    <source>
        <dbReference type="Pfam" id="PF00724"/>
    </source>
</evidence>
<dbReference type="InterPro" id="IPR016197">
    <property type="entry name" value="Chromo-like_dom_sf"/>
</dbReference>
<reference evidence="7 8" key="1">
    <citation type="journal article" date="2018" name="PLoS Genet.">
        <title>Population sequencing reveals clonal diversity and ancestral inbreeding in the grapevine cultivar Chardonnay.</title>
        <authorList>
            <person name="Roach M.J."/>
            <person name="Johnson D.L."/>
            <person name="Bohlmann J."/>
            <person name="van Vuuren H.J."/>
            <person name="Jones S.J."/>
            <person name="Pretorius I.S."/>
            <person name="Schmidt S.A."/>
            <person name="Borneman A.R."/>
        </authorList>
    </citation>
    <scope>NUCLEOTIDE SEQUENCE [LARGE SCALE GENOMIC DNA]</scope>
    <source>
        <strain evidence="8">cv. Chardonnay</strain>
        <tissue evidence="7">Leaf</tissue>
    </source>
</reference>
<keyword evidence="4" id="KW-0288">FMN</keyword>
<protein>
    <submittedName>
        <fullName evidence="7">Putative 12-oxophytodienoate reductase 11</fullName>
    </submittedName>
</protein>
<keyword evidence="5" id="KW-0521">NADP</keyword>
<dbReference type="SUPFAM" id="SSF54160">
    <property type="entry name" value="Chromo domain-like"/>
    <property type="match status" value="1"/>
</dbReference>
<evidence type="ECO:0000256" key="3">
    <source>
        <dbReference type="ARBA" id="ARBA00022630"/>
    </source>
</evidence>
<comment type="similarity">
    <text evidence="2">Belongs to the NADH:flavin oxidoreductase/NADH oxidase family.</text>
</comment>
<name>A0A438H077_VITVI</name>
<evidence type="ECO:0000256" key="2">
    <source>
        <dbReference type="ARBA" id="ARBA00005979"/>
    </source>
</evidence>
<accession>A0A438H077</accession>
<evidence type="ECO:0000313" key="7">
    <source>
        <dbReference type="EMBL" id="RVW77882.1"/>
    </source>
</evidence>
<dbReference type="AlphaFoldDB" id="A0A438H077"/>
<dbReference type="InterPro" id="IPR013785">
    <property type="entry name" value="Aldolase_TIM"/>
</dbReference>
<feature type="domain" description="NADH:flavin oxidoreductase/NADH oxidase N-terminal" evidence="6">
    <location>
        <begin position="101"/>
        <end position="181"/>
    </location>
</feature>
<evidence type="ECO:0000256" key="4">
    <source>
        <dbReference type="ARBA" id="ARBA00022643"/>
    </source>
</evidence>
<dbReference type="InterPro" id="IPR001155">
    <property type="entry name" value="OxRdtase_FMN_N"/>
</dbReference>
<comment type="caution">
    <text evidence="7">The sequence shown here is derived from an EMBL/GenBank/DDBJ whole genome shotgun (WGS) entry which is preliminary data.</text>
</comment>
<organism evidence="7 8">
    <name type="scientific">Vitis vinifera</name>
    <name type="common">Grape</name>
    <dbReference type="NCBI Taxonomy" id="29760"/>
    <lineage>
        <taxon>Eukaryota</taxon>
        <taxon>Viridiplantae</taxon>
        <taxon>Streptophyta</taxon>
        <taxon>Embryophyta</taxon>
        <taxon>Tracheophyta</taxon>
        <taxon>Spermatophyta</taxon>
        <taxon>Magnoliopsida</taxon>
        <taxon>eudicotyledons</taxon>
        <taxon>Gunneridae</taxon>
        <taxon>Pentapetalae</taxon>
        <taxon>rosids</taxon>
        <taxon>Vitales</taxon>
        <taxon>Vitaceae</taxon>
        <taxon>Viteae</taxon>
        <taxon>Vitis</taxon>
    </lineage>
</organism>
<evidence type="ECO:0000256" key="1">
    <source>
        <dbReference type="ARBA" id="ARBA00001917"/>
    </source>
</evidence>
<dbReference type="EMBL" id="QGNW01000305">
    <property type="protein sequence ID" value="RVW77882.1"/>
    <property type="molecule type" value="Genomic_DNA"/>
</dbReference>
<comment type="cofactor">
    <cofactor evidence="1">
        <name>FMN</name>
        <dbReference type="ChEBI" id="CHEBI:58210"/>
    </cofactor>
</comment>
<dbReference type="GO" id="GO:0016491">
    <property type="term" value="F:oxidoreductase activity"/>
    <property type="evidence" value="ECO:0007669"/>
    <property type="project" value="InterPro"/>
</dbReference>
<gene>
    <name evidence="7" type="primary">OPR11_2</name>
    <name evidence="7" type="ORF">CK203_054349</name>
</gene>
<sequence length="258" mass="28986">MDDKVQGQNGVSAETPIPLLTPYKLGKFQLSHRCQLHFLYCVSHVVAHEFMKPEISEMWETVALPLNSRPNASFKLLTVVYGLSFSLVRQSICCKSSLAGIVLAPLTRQRSWTNVPQPHAILHYSQRTSKGGLLIVEATGVSDTAQGYPPHTPGIWTKEQVEAWKPIVDVVHAKGGAIILEPQHILDTRWINRGKKFEKEQLVQWKHLPTEEATWETHQSLLEQFPDVDLANKSPLGGGSIDKPRCSQCVPIRNPWYV</sequence>
<dbReference type="SUPFAM" id="SSF51395">
    <property type="entry name" value="FMN-linked oxidoreductases"/>
    <property type="match status" value="1"/>
</dbReference>
<proteinExistence type="inferred from homology"/>
<dbReference type="PANTHER" id="PTHR22893:SF91">
    <property type="entry name" value="NADPH DEHYDROGENASE 2-RELATED"/>
    <property type="match status" value="1"/>
</dbReference>
<evidence type="ECO:0000256" key="5">
    <source>
        <dbReference type="ARBA" id="ARBA00022857"/>
    </source>
</evidence>
<dbReference type="PANTHER" id="PTHR22893">
    <property type="entry name" value="NADH OXIDOREDUCTASE-RELATED"/>
    <property type="match status" value="1"/>
</dbReference>
<dbReference type="Pfam" id="PF00724">
    <property type="entry name" value="Oxidored_FMN"/>
    <property type="match status" value="1"/>
</dbReference>
<dbReference type="Proteomes" id="UP000288805">
    <property type="component" value="Unassembled WGS sequence"/>
</dbReference>